<reference evidence="1" key="2">
    <citation type="submission" date="2020-09" db="EMBL/GenBank/DDBJ databases">
        <authorList>
            <person name="Sun Q."/>
            <person name="Kim S."/>
        </authorList>
    </citation>
    <scope>NUCLEOTIDE SEQUENCE</scope>
    <source>
        <strain evidence="1">KCTC 42097</strain>
    </source>
</reference>
<keyword evidence="2" id="KW-1185">Reference proteome</keyword>
<accession>A0A8J3DK29</accession>
<dbReference type="AlphaFoldDB" id="A0A8J3DK29"/>
<name>A0A8J3DK29_9HYPH</name>
<dbReference type="EMBL" id="BMZO01000002">
    <property type="protein sequence ID" value="GHC63601.1"/>
    <property type="molecule type" value="Genomic_DNA"/>
</dbReference>
<reference evidence="1" key="1">
    <citation type="journal article" date="2014" name="Int. J. Syst. Evol. Microbiol.">
        <title>Complete genome sequence of Corynebacterium casei LMG S-19264T (=DSM 44701T), isolated from a smear-ripened cheese.</title>
        <authorList>
            <consortium name="US DOE Joint Genome Institute (JGI-PGF)"/>
            <person name="Walter F."/>
            <person name="Albersmeier A."/>
            <person name="Kalinowski J."/>
            <person name="Ruckert C."/>
        </authorList>
    </citation>
    <scope>NUCLEOTIDE SEQUENCE</scope>
    <source>
        <strain evidence="1">KCTC 42097</strain>
    </source>
</reference>
<protein>
    <submittedName>
        <fullName evidence="1">Uncharacterized protein</fullName>
    </submittedName>
</protein>
<proteinExistence type="predicted"/>
<evidence type="ECO:0000313" key="1">
    <source>
        <dbReference type="EMBL" id="GHC63601.1"/>
    </source>
</evidence>
<evidence type="ECO:0000313" key="2">
    <source>
        <dbReference type="Proteomes" id="UP000641137"/>
    </source>
</evidence>
<sequence length="59" mass="6389">MDYGERGEEATMDLDDIPSSILDQVTMMEGILIASATGGSADNCIYEPASRIHEHYGNP</sequence>
<dbReference type="Proteomes" id="UP000641137">
    <property type="component" value="Unassembled WGS sequence"/>
</dbReference>
<gene>
    <name evidence="1" type="ORF">GCM10010136_05060</name>
</gene>
<organism evidence="1 2">
    <name type="scientific">Limoniibacter endophyticus</name>
    <dbReference type="NCBI Taxonomy" id="1565040"/>
    <lineage>
        <taxon>Bacteria</taxon>
        <taxon>Pseudomonadati</taxon>
        <taxon>Pseudomonadota</taxon>
        <taxon>Alphaproteobacteria</taxon>
        <taxon>Hyphomicrobiales</taxon>
        <taxon>Bartonellaceae</taxon>
        <taxon>Limoniibacter</taxon>
    </lineage>
</organism>
<comment type="caution">
    <text evidence="1">The sequence shown here is derived from an EMBL/GenBank/DDBJ whole genome shotgun (WGS) entry which is preliminary data.</text>
</comment>